<organism evidence="1 2">
    <name type="scientific">Candidatus Sungbacteria bacterium RIFCSPLOWO2_01_FULL_60_25</name>
    <dbReference type="NCBI Taxonomy" id="1802281"/>
    <lineage>
        <taxon>Bacteria</taxon>
        <taxon>Candidatus Sungiibacteriota</taxon>
    </lineage>
</organism>
<evidence type="ECO:0000313" key="1">
    <source>
        <dbReference type="EMBL" id="OHA08371.1"/>
    </source>
</evidence>
<proteinExistence type="predicted"/>
<accession>A0A1G2LC09</accession>
<sequence length="210" mass="23459">MAYTAKLVIREFRNQVISWIKTGRFGTMPAFSASIMIDSQRIMENAAKIFLSELTGINFCSSFPRLPSASYTRLDFRLSLACTYSGTSGGSQEQFYNGDVGDFVSLWSSEESENDFWNSQVEVMDEKMREEAIAANSLTNEFVAGSGFLNLRDPKTGKTKTPGKVVADYLQEDINSMFREYDLADEMTEVIIAIADTFLQTIITQGLGSF</sequence>
<reference evidence="1 2" key="1">
    <citation type="journal article" date="2016" name="Nat. Commun.">
        <title>Thousands of microbial genomes shed light on interconnected biogeochemical processes in an aquifer system.</title>
        <authorList>
            <person name="Anantharaman K."/>
            <person name="Brown C.T."/>
            <person name="Hug L.A."/>
            <person name="Sharon I."/>
            <person name="Castelle C.J."/>
            <person name="Probst A.J."/>
            <person name="Thomas B.C."/>
            <person name="Singh A."/>
            <person name="Wilkins M.J."/>
            <person name="Karaoz U."/>
            <person name="Brodie E.L."/>
            <person name="Williams K.H."/>
            <person name="Hubbard S.S."/>
            <person name="Banfield J.F."/>
        </authorList>
    </citation>
    <scope>NUCLEOTIDE SEQUENCE [LARGE SCALE GENOMIC DNA]</scope>
</reference>
<dbReference type="EMBL" id="MHQT01000042">
    <property type="protein sequence ID" value="OHA08371.1"/>
    <property type="molecule type" value="Genomic_DNA"/>
</dbReference>
<dbReference type="AlphaFoldDB" id="A0A1G2LC09"/>
<gene>
    <name evidence="1" type="ORF">A3A44_03135</name>
</gene>
<protein>
    <submittedName>
        <fullName evidence="1">Uncharacterized protein</fullName>
    </submittedName>
</protein>
<evidence type="ECO:0000313" key="2">
    <source>
        <dbReference type="Proteomes" id="UP000178977"/>
    </source>
</evidence>
<name>A0A1G2LC09_9BACT</name>
<dbReference type="Proteomes" id="UP000178977">
    <property type="component" value="Unassembled WGS sequence"/>
</dbReference>
<dbReference type="STRING" id="1802281.A3A44_03135"/>
<comment type="caution">
    <text evidence="1">The sequence shown here is derived from an EMBL/GenBank/DDBJ whole genome shotgun (WGS) entry which is preliminary data.</text>
</comment>